<protein>
    <submittedName>
        <fullName evidence="2">Uncharacterized protein</fullName>
    </submittedName>
</protein>
<organism evidence="2 3">
    <name type="scientific">Dreissena polymorpha</name>
    <name type="common">Zebra mussel</name>
    <name type="synonym">Mytilus polymorpha</name>
    <dbReference type="NCBI Taxonomy" id="45954"/>
    <lineage>
        <taxon>Eukaryota</taxon>
        <taxon>Metazoa</taxon>
        <taxon>Spiralia</taxon>
        <taxon>Lophotrochozoa</taxon>
        <taxon>Mollusca</taxon>
        <taxon>Bivalvia</taxon>
        <taxon>Autobranchia</taxon>
        <taxon>Heteroconchia</taxon>
        <taxon>Euheterodonta</taxon>
        <taxon>Imparidentia</taxon>
        <taxon>Neoheterodontei</taxon>
        <taxon>Myida</taxon>
        <taxon>Dreissenoidea</taxon>
        <taxon>Dreissenidae</taxon>
        <taxon>Dreissena</taxon>
    </lineage>
</organism>
<sequence>MSPFKPINTPECVRGKNNPEQWPTERDVFVLFRRVHTCVGASDISFWCFGWFESHQPAIMPKLLE</sequence>
<name>A0A9D4G356_DREPO</name>
<evidence type="ECO:0000313" key="2">
    <source>
        <dbReference type="EMBL" id="KAH3807735.1"/>
    </source>
</evidence>
<keyword evidence="3" id="KW-1185">Reference proteome</keyword>
<reference evidence="2" key="2">
    <citation type="submission" date="2020-11" db="EMBL/GenBank/DDBJ databases">
        <authorList>
            <person name="McCartney M.A."/>
            <person name="Auch B."/>
            <person name="Kono T."/>
            <person name="Mallez S."/>
            <person name="Becker A."/>
            <person name="Gohl D.M."/>
            <person name="Silverstein K.A.T."/>
            <person name="Koren S."/>
            <person name="Bechman K.B."/>
            <person name="Herman A."/>
            <person name="Abrahante J.E."/>
            <person name="Garbe J."/>
        </authorList>
    </citation>
    <scope>NUCLEOTIDE SEQUENCE</scope>
    <source>
        <strain evidence="2">Duluth1</strain>
        <tissue evidence="2">Whole animal</tissue>
    </source>
</reference>
<dbReference type="EMBL" id="JAIWYP010000006">
    <property type="protein sequence ID" value="KAH3807735.1"/>
    <property type="molecule type" value="Genomic_DNA"/>
</dbReference>
<dbReference type="Proteomes" id="UP000828390">
    <property type="component" value="Unassembled WGS sequence"/>
</dbReference>
<feature type="region of interest" description="Disordered" evidence="1">
    <location>
        <begin position="1"/>
        <end position="20"/>
    </location>
</feature>
<reference evidence="2" key="1">
    <citation type="journal article" date="2019" name="bioRxiv">
        <title>The Genome of the Zebra Mussel, Dreissena polymorpha: A Resource for Invasive Species Research.</title>
        <authorList>
            <person name="McCartney M.A."/>
            <person name="Auch B."/>
            <person name="Kono T."/>
            <person name="Mallez S."/>
            <person name="Zhang Y."/>
            <person name="Obille A."/>
            <person name="Becker A."/>
            <person name="Abrahante J.E."/>
            <person name="Garbe J."/>
            <person name="Badalamenti J.P."/>
            <person name="Herman A."/>
            <person name="Mangelson H."/>
            <person name="Liachko I."/>
            <person name="Sullivan S."/>
            <person name="Sone E.D."/>
            <person name="Koren S."/>
            <person name="Silverstein K.A.T."/>
            <person name="Beckman K.B."/>
            <person name="Gohl D.M."/>
        </authorList>
    </citation>
    <scope>NUCLEOTIDE SEQUENCE</scope>
    <source>
        <strain evidence="2">Duluth1</strain>
        <tissue evidence="2">Whole animal</tissue>
    </source>
</reference>
<comment type="caution">
    <text evidence="2">The sequence shown here is derived from an EMBL/GenBank/DDBJ whole genome shotgun (WGS) entry which is preliminary data.</text>
</comment>
<proteinExistence type="predicted"/>
<evidence type="ECO:0000313" key="3">
    <source>
        <dbReference type="Proteomes" id="UP000828390"/>
    </source>
</evidence>
<gene>
    <name evidence="2" type="ORF">DPMN_136083</name>
</gene>
<dbReference type="AlphaFoldDB" id="A0A9D4G356"/>
<evidence type="ECO:0000256" key="1">
    <source>
        <dbReference type="SAM" id="MobiDB-lite"/>
    </source>
</evidence>
<accession>A0A9D4G356</accession>